<comment type="caution">
    <text evidence="6">The sequence shown here is derived from an EMBL/GenBank/DDBJ whole genome shotgun (WGS) entry which is preliminary data.</text>
</comment>
<dbReference type="InterPro" id="IPR050090">
    <property type="entry name" value="Tyrosine_recombinase_XerCD"/>
</dbReference>
<dbReference type="PROSITE" id="PS51898">
    <property type="entry name" value="TYR_RECOMBINASE"/>
    <property type="match status" value="1"/>
</dbReference>
<feature type="region of interest" description="Disordered" evidence="4">
    <location>
        <begin position="1"/>
        <end position="24"/>
    </location>
</feature>
<comment type="similarity">
    <text evidence="1">Belongs to the 'phage' integrase family.</text>
</comment>
<evidence type="ECO:0000256" key="4">
    <source>
        <dbReference type="SAM" id="MobiDB-lite"/>
    </source>
</evidence>
<dbReference type="Gene3D" id="1.10.443.10">
    <property type="entry name" value="Intergrase catalytic core"/>
    <property type="match status" value="1"/>
</dbReference>
<keyword evidence="3" id="KW-0233">DNA recombination</keyword>
<proteinExistence type="inferred from homology"/>
<name>A0ABS9IWM1_9ACTN</name>
<dbReference type="CDD" id="cd00397">
    <property type="entry name" value="DNA_BRE_C"/>
    <property type="match status" value="1"/>
</dbReference>
<evidence type="ECO:0000256" key="2">
    <source>
        <dbReference type="ARBA" id="ARBA00023125"/>
    </source>
</evidence>
<sequence length="393" mass="43297">MDDSGITVLRPELSDAGSGSAERRGAAGALAEVVPFGRPGRSSPDDAQSYFVDTLAEYRWARDAAGLAPGTLENLIQPIIEIADYFETQPWNLAPQDIDRYFAGPGKHAPSTVRGKMQKIDGYFAFLEQRYGSEIHRRFGVTVSSPIDAFNRSIHRGDFELRVPPSRRDTLTFFSGWRDALPHARKPYVASRNYVMAKLAYISGVRAAELCGVGLNEIYWDSGQWGRFLVRGKGHGGSGPRKRLAFLFADGRELLWWYVEEVRGGFADDPSHPQAPLFPSERLPKALSTLGMSNAPGSPITPATFRDALSSASAQFLPGPVSHLHPHLLRHACATHNYERGMGLWEVQKLLGHERASTTVGYLATAAADPEIASRASAERVVQRLRVDEGRLR</sequence>
<dbReference type="Proteomes" id="UP001200110">
    <property type="component" value="Unassembled WGS sequence"/>
</dbReference>
<protein>
    <submittedName>
        <fullName evidence="6">Site-specific integrase</fullName>
    </submittedName>
</protein>
<dbReference type="EMBL" id="JAKKOR010000011">
    <property type="protein sequence ID" value="MCF8589870.1"/>
    <property type="molecule type" value="Genomic_DNA"/>
</dbReference>
<dbReference type="InterPro" id="IPR002104">
    <property type="entry name" value="Integrase_catalytic"/>
</dbReference>
<dbReference type="InterPro" id="IPR011010">
    <property type="entry name" value="DNA_brk_join_enz"/>
</dbReference>
<evidence type="ECO:0000259" key="5">
    <source>
        <dbReference type="PROSITE" id="PS51898"/>
    </source>
</evidence>
<evidence type="ECO:0000256" key="3">
    <source>
        <dbReference type="ARBA" id="ARBA00023172"/>
    </source>
</evidence>
<gene>
    <name evidence="6" type="ORF">L5G33_15550</name>
</gene>
<evidence type="ECO:0000313" key="6">
    <source>
        <dbReference type="EMBL" id="MCF8589870.1"/>
    </source>
</evidence>
<dbReference type="Pfam" id="PF00589">
    <property type="entry name" value="Phage_integrase"/>
    <property type="match status" value="1"/>
</dbReference>
<keyword evidence="7" id="KW-1185">Reference proteome</keyword>
<dbReference type="SUPFAM" id="SSF56349">
    <property type="entry name" value="DNA breaking-rejoining enzymes"/>
    <property type="match status" value="1"/>
</dbReference>
<dbReference type="RefSeq" id="WP_236999091.1">
    <property type="nucleotide sequence ID" value="NZ_JAKKOR010000011.1"/>
</dbReference>
<keyword evidence="2" id="KW-0238">DNA-binding</keyword>
<dbReference type="PANTHER" id="PTHR30349:SF41">
    <property type="entry name" value="INTEGRASE_RECOMBINASE PROTEIN MJ0367-RELATED"/>
    <property type="match status" value="1"/>
</dbReference>
<reference evidence="6 7" key="1">
    <citation type="submission" date="2022-01" db="EMBL/GenBank/DDBJ databases">
        <authorList>
            <person name="Huang Y."/>
        </authorList>
    </citation>
    <scope>NUCLEOTIDE SEQUENCE [LARGE SCALE GENOMIC DNA]</scope>
    <source>
        <strain evidence="6 7">HY366</strain>
    </source>
</reference>
<feature type="domain" description="Tyr recombinase" evidence="5">
    <location>
        <begin position="166"/>
        <end position="377"/>
    </location>
</feature>
<dbReference type="InterPro" id="IPR013762">
    <property type="entry name" value="Integrase-like_cat_sf"/>
</dbReference>
<accession>A0ABS9IWM1</accession>
<organism evidence="6 7">
    <name type="scientific">Gordonia liuliyuniae</name>
    <dbReference type="NCBI Taxonomy" id="2911517"/>
    <lineage>
        <taxon>Bacteria</taxon>
        <taxon>Bacillati</taxon>
        <taxon>Actinomycetota</taxon>
        <taxon>Actinomycetes</taxon>
        <taxon>Mycobacteriales</taxon>
        <taxon>Gordoniaceae</taxon>
        <taxon>Gordonia</taxon>
    </lineage>
</organism>
<dbReference type="PANTHER" id="PTHR30349">
    <property type="entry name" value="PHAGE INTEGRASE-RELATED"/>
    <property type="match status" value="1"/>
</dbReference>
<evidence type="ECO:0000313" key="7">
    <source>
        <dbReference type="Proteomes" id="UP001200110"/>
    </source>
</evidence>
<evidence type="ECO:0000256" key="1">
    <source>
        <dbReference type="ARBA" id="ARBA00008857"/>
    </source>
</evidence>